<dbReference type="Gene3D" id="3.90.850.10">
    <property type="entry name" value="Fumarylacetoacetase-like, C-terminal domain"/>
    <property type="match status" value="1"/>
</dbReference>
<dbReference type="InterPro" id="IPR036663">
    <property type="entry name" value="Fumarylacetoacetase_C_sf"/>
</dbReference>
<organism evidence="4 5">
    <name type="scientific">Cellulomonas avistercoris</name>
    <dbReference type="NCBI Taxonomy" id="2762242"/>
    <lineage>
        <taxon>Bacteria</taxon>
        <taxon>Bacillati</taxon>
        <taxon>Actinomycetota</taxon>
        <taxon>Actinomycetes</taxon>
        <taxon>Micrococcales</taxon>
        <taxon>Cellulomonadaceae</taxon>
        <taxon>Cellulomonas</taxon>
    </lineage>
</organism>
<reference evidence="4 5" key="1">
    <citation type="submission" date="2020-08" db="EMBL/GenBank/DDBJ databases">
        <title>A Genomic Blueprint of the Chicken Gut Microbiome.</title>
        <authorList>
            <person name="Gilroy R."/>
            <person name="Ravi A."/>
            <person name="Getino M."/>
            <person name="Pursley I."/>
            <person name="Horton D.L."/>
            <person name="Alikhan N.-F."/>
            <person name="Baker D."/>
            <person name="Gharbi K."/>
            <person name="Hall N."/>
            <person name="Watson M."/>
            <person name="Adriaenssens E.M."/>
            <person name="Foster-Nyarko E."/>
            <person name="Jarju S."/>
            <person name="Secka A."/>
            <person name="Antonio M."/>
            <person name="Oren A."/>
            <person name="Chaudhuri R."/>
            <person name="La Ragione R.M."/>
            <person name="Hildebrand F."/>
            <person name="Pallen M.J."/>
        </authorList>
    </citation>
    <scope>NUCLEOTIDE SEQUENCE [LARGE SCALE GENOMIC DNA]</scope>
    <source>
        <strain evidence="4 5">Sa3CUA2</strain>
    </source>
</reference>
<dbReference type="InterPro" id="IPR051121">
    <property type="entry name" value="FAH"/>
</dbReference>
<dbReference type="RefSeq" id="WP_191784259.1">
    <property type="nucleotide sequence ID" value="NZ_JACSQV010000014.1"/>
</dbReference>
<dbReference type="PANTHER" id="PTHR42796">
    <property type="entry name" value="FUMARYLACETOACETATE HYDROLASE DOMAIN-CONTAINING PROTEIN 2A-RELATED"/>
    <property type="match status" value="1"/>
</dbReference>
<feature type="domain" description="Fumarylacetoacetase-like C-terminal" evidence="3">
    <location>
        <begin position="75"/>
        <end position="278"/>
    </location>
</feature>
<keyword evidence="4" id="KW-0378">Hydrolase</keyword>
<evidence type="ECO:0000256" key="1">
    <source>
        <dbReference type="ARBA" id="ARBA00010211"/>
    </source>
</evidence>
<gene>
    <name evidence="4" type="ORF">H9657_15140</name>
</gene>
<evidence type="ECO:0000313" key="4">
    <source>
        <dbReference type="EMBL" id="MBD7919604.1"/>
    </source>
</evidence>
<protein>
    <submittedName>
        <fullName evidence="4">Fumarylacetoacetate hydrolase family protein</fullName>
    </submittedName>
</protein>
<comment type="caution">
    <text evidence="4">The sequence shown here is derived from an EMBL/GenBank/DDBJ whole genome shotgun (WGS) entry which is preliminary data.</text>
</comment>
<evidence type="ECO:0000256" key="2">
    <source>
        <dbReference type="ARBA" id="ARBA00022723"/>
    </source>
</evidence>
<dbReference type="SUPFAM" id="SSF56529">
    <property type="entry name" value="FAH"/>
    <property type="match status" value="1"/>
</dbReference>
<dbReference type="InterPro" id="IPR011234">
    <property type="entry name" value="Fumarylacetoacetase-like_C"/>
</dbReference>
<proteinExistence type="inferred from homology"/>
<dbReference type="GO" id="GO:0016787">
    <property type="term" value="F:hydrolase activity"/>
    <property type="evidence" value="ECO:0007669"/>
    <property type="project" value="UniProtKB-KW"/>
</dbReference>
<dbReference type="PANTHER" id="PTHR42796:SF4">
    <property type="entry name" value="FUMARYLACETOACETATE HYDROLASE DOMAIN-CONTAINING PROTEIN 2A"/>
    <property type="match status" value="1"/>
</dbReference>
<dbReference type="EMBL" id="JACSQV010000014">
    <property type="protein sequence ID" value="MBD7919604.1"/>
    <property type="molecule type" value="Genomic_DNA"/>
</dbReference>
<accession>A0ABR8QGQ8</accession>
<keyword evidence="5" id="KW-1185">Reference proteome</keyword>
<evidence type="ECO:0000259" key="3">
    <source>
        <dbReference type="Pfam" id="PF01557"/>
    </source>
</evidence>
<dbReference type="Proteomes" id="UP000604241">
    <property type="component" value="Unassembled WGS sequence"/>
</dbReference>
<comment type="similarity">
    <text evidence="1">Belongs to the FAH family.</text>
</comment>
<keyword evidence="2" id="KW-0479">Metal-binding</keyword>
<dbReference type="Pfam" id="PF01557">
    <property type="entry name" value="FAA_hydrolase"/>
    <property type="match status" value="1"/>
</dbReference>
<name>A0ABR8QGQ8_9CELL</name>
<evidence type="ECO:0000313" key="5">
    <source>
        <dbReference type="Proteomes" id="UP000604241"/>
    </source>
</evidence>
<sequence>MRIANVDGRLTLLTRQGPVDVEEVSGGRFTSDPQAVYDVWDEFAGWAREQGDVTGVESGLDTARLGAPVPQPRQIFAIGLNYVDHVEESGNDLPSFPTVFTNFQSAITGPTGTVRLSGDSVDWEVELVVVVGRGGRDIPAAQAWQHVAGVTAGQDLSDREVQLRPPAPQFSVGKSFAGYAPIGPVVVTPDELADPDDIALGCALNGEQVQSSTTAQLVFSVPQVIEYLSAVVELYPGDLIFTGTPAGVGLGRTPPEYLRPGDVVETWVAGVGAMRHEFVGA</sequence>